<organism evidence="2">
    <name type="scientific">Dissoconium aciculare CBS 342.82</name>
    <dbReference type="NCBI Taxonomy" id="1314786"/>
    <lineage>
        <taxon>Eukaryota</taxon>
        <taxon>Fungi</taxon>
        <taxon>Dikarya</taxon>
        <taxon>Ascomycota</taxon>
        <taxon>Pezizomycotina</taxon>
        <taxon>Dothideomycetes</taxon>
        <taxon>Dothideomycetidae</taxon>
        <taxon>Mycosphaerellales</taxon>
        <taxon>Dissoconiaceae</taxon>
        <taxon>Dissoconium</taxon>
    </lineage>
</organism>
<protein>
    <submittedName>
        <fullName evidence="2">Uncharacterized protein</fullName>
    </submittedName>
</protein>
<evidence type="ECO:0000313" key="2">
    <source>
        <dbReference type="RefSeq" id="XP_033457036.1"/>
    </source>
</evidence>
<keyword evidence="1" id="KW-1185">Reference proteome</keyword>
<reference evidence="2" key="1">
    <citation type="submission" date="2020-01" db="EMBL/GenBank/DDBJ databases">
        <authorList>
            <consortium name="DOE Joint Genome Institute"/>
            <person name="Haridas S."/>
            <person name="Albert R."/>
            <person name="Binder M."/>
            <person name="Bloem J."/>
            <person name="Labutti K."/>
            <person name="Salamov A."/>
            <person name="Andreopoulos B."/>
            <person name="Baker S.E."/>
            <person name="Barry K."/>
            <person name="Bills G."/>
            <person name="Bluhm B.H."/>
            <person name="Cannon C."/>
            <person name="Castanera R."/>
            <person name="Culley D.E."/>
            <person name="Daum C."/>
            <person name="Ezra D."/>
            <person name="Gonzalez J.B."/>
            <person name="Henrissat B."/>
            <person name="Kuo A."/>
            <person name="Liang C."/>
            <person name="Lipzen A."/>
            <person name="Lutzoni F."/>
            <person name="Magnuson J."/>
            <person name="Mondo S."/>
            <person name="Nolan M."/>
            <person name="Ohm R."/>
            <person name="Pangilinan J."/>
            <person name="Park H.-J."/>
            <person name="Ramirez L."/>
            <person name="Alfaro M."/>
            <person name="Sun H."/>
            <person name="Tritt A."/>
            <person name="Yoshinaga Y."/>
            <person name="Zwiers L.-H."/>
            <person name="Turgeon B.G."/>
            <person name="Goodwin S.B."/>
            <person name="Spatafora J.W."/>
            <person name="Crous P.W."/>
            <person name="Grigoriev I.V."/>
        </authorList>
    </citation>
    <scope>NUCLEOTIDE SEQUENCE</scope>
    <source>
        <strain evidence="2">CBS 342.82</strain>
    </source>
</reference>
<sequence length="86" mass="8703">MAQAQPSLDALRSLFDAVQRHFAHAVPGLAARTWEQARSAVVARVQEHPRATALQLAMVVPALVPGLAAGPALLGLGFGGGGIAAG</sequence>
<reference evidence="2" key="3">
    <citation type="submission" date="2025-08" db="UniProtKB">
        <authorList>
            <consortium name="RefSeq"/>
        </authorList>
    </citation>
    <scope>IDENTIFICATION</scope>
    <source>
        <strain evidence="2">CBS 342.82</strain>
    </source>
</reference>
<proteinExistence type="predicted"/>
<reference evidence="2" key="2">
    <citation type="submission" date="2020-04" db="EMBL/GenBank/DDBJ databases">
        <authorList>
            <consortium name="NCBI Genome Project"/>
        </authorList>
    </citation>
    <scope>NUCLEOTIDE SEQUENCE</scope>
    <source>
        <strain evidence="2">CBS 342.82</strain>
    </source>
</reference>
<dbReference type="GeneID" id="54363433"/>
<feature type="non-terminal residue" evidence="2">
    <location>
        <position position="86"/>
    </location>
</feature>
<accession>A0A6J3LW50</accession>
<evidence type="ECO:0000313" key="1">
    <source>
        <dbReference type="Proteomes" id="UP000504637"/>
    </source>
</evidence>
<name>A0A6J3LW50_9PEZI</name>
<dbReference type="AlphaFoldDB" id="A0A6J3LW50"/>
<gene>
    <name evidence="2" type="ORF">K489DRAFT_383552</name>
</gene>
<dbReference type="RefSeq" id="XP_033457036.1">
    <property type="nucleotide sequence ID" value="XM_033605633.1"/>
</dbReference>
<dbReference type="Proteomes" id="UP000504637">
    <property type="component" value="Unplaced"/>
</dbReference>